<gene>
    <name evidence="2" type="ORF">C5Y93_19775</name>
</gene>
<dbReference type="Proteomes" id="UP000237819">
    <property type="component" value="Unassembled WGS sequence"/>
</dbReference>
<keyword evidence="1" id="KW-0472">Membrane</keyword>
<comment type="caution">
    <text evidence="2">The sequence shown here is derived from an EMBL/GenBank/DDBJ whole genome shotgun (WGS) entry which is preliminary data.</text>
</comment>
<evidence type="ECO:0000256" key="1">
    <source>
        <dbReference type="SAM" id="Phobius"/>
    </source>
</evidence>
<proteinExistence type="predicted"/>
<feature type="transmembrane region" description="Helical" evidence="1">
    <location>
        <begin position="21"/>
        <end position="41"/>
    </location>
</feature>
<feature type="transmembrane region" description="Helical" evidence="1">
    <location>
        <begin position="47"/>
        <end position="64"/>
    </location>
</feature>
<evidence type="ECO:0000313" key="3">
    <source>
        <dbReference type="Proteomes" id="UP000237819"/>
    </source>
</evidence>
<keyword evidence="1" id="KW-1133">Transmembrane helix</keyword>
<dbReference type="AlphaFoldDB" id="A0A2S8GJM6"/>
<reference evidence="2 3" key="1">
    <citation type="submission" date="2018-02" db="EMBL/GenBank/DDBJ databases">
        <title>Comparative genomes isolates from brazilian mangrove.</title>
        <authorList>
            <person name="Araujo J.E."/>
            <person name="Taketani R.G."/>
            <person name="Silva M.C.P."/>
            <person name="Loureco M.V."/>
            <person name="Andreote F.D."/>
        </authorList>
    </citation>
    <scope>NUCLEOTIDE SEQUENCE [LARGE SCALE GENOMIC DNA]</scope>
    <source>
        <strain evidence="2 3">Nap-Phe MGV</strain>
    </source>
</reference>
<protein>
    <submittedName>
        <fullName evidence="2">Uncharacterized protein</fullName>
    </submittedName>
</protein>
<name>A0A2S8GJM6_9BACT</name>
<keyword evidence="1" id="KW-0812">Transmembrane</keyword>
<dbReference type="EMBL" id="PUHZ01000020">
    <property type="protein sequence ID" value="PQO44214.1"/>
    <property type="molecule type" value="Genomic_DNA"/>
</dbReference>
<dbReference type="RefSeq" id="WP_105337183.1">
    <property type="nucleotide sequence ID" value="NZ_PUHZ01000020.1"/>
</dbReference>
<accession>A0A2S8GJM6</accession>
<sequence>MASPDDSDAPQQLFLPPGYRFVRGVCKFGFVIALIVCFLSAGSPGAVTALFGFLLSVVAIDILLELRSWRPKQG</sequence>
<organism evidence="2 3">
    <name type="scientific">Blastopirellula marina</name>
    <dbReference type="NCBI Taxonomy" id="124"/>
    <lineage>
        <taxon>Bacteria</taxon>
        <taxon>Pseudomonadati</taxon>
        <taxon>Planctomycetota</taxon>
        <taxon>Planctomycetia</taxon>
        <taxon>Pirellulales</taxon>
        <taxon>Pirellulaceae</taxon>
        <taxon>Blastopirellula</taxon>
    </lineage>
</organism>
<evidence type="ECO:0000313" key="2">
    <source>
        <dbReference type="EMBL" id="PQO44214.1"/>
    </source>
</evidence>